<dbReference type="Gene3D" id="3.50.50.60">
    <property type="entry name" value="FAD/NAD(P)-binding domain"/>
    <property type="match status" value="1"/>
</dbReference>
<accession>A0AA96EPM8</accession>
<proteinExistence type="predicted"/>
<organism evidence="1">
    <name type="scientific">Marseillevirus sp</name>
    <dbReference type="NCBI Taxonomy" id="2809551"/>
    <lineage>
        <taxon>Viruses</taxon>
        <taxon>Varidnaviria</taxon>
        <taxon>Bamfordvirae</taxon>
        <taxon>Nucleocytoviricota</taxon>
        <taxon>Megaviricetes</taxon>
        <taxon>Pimascovirales</taxon>
        <taxon>Pimascovirales incertae sedis</taxon>
        <taxon>Marseilleviridae</taxon>
        <taxon>Marseillevirus</taxon>
    </lineage>
</organism>
<dbReference type="SUPFAM" id="SSF51971">
    <property type="entry name" value="Nucleotide-binding domain"/>
    <property type="match status" value="1"/>
</dbReference>
<evidence type="ECO:0000313" key="1">
    <source>
        <dbReference type="EMBL" id="WNL50006.1"/>
    </source>
</evidence>
<protein>
    <submittedName>
        <fullName evidence="1">Amineoxidase</fullName>
    </submittedName>
</protein>
<name>A0AA96EPM8_9VIRU</name>
<dbReference type="InterPro" id="IPR036188">
    <property type="entry name" value="FAD/NAD-bd_sf"/>
</dbReference>
<reference evidence="1" key="1">
    <citation type="submission" date="2023-07" db="EMBL/GenBank/DDBJ databases">
        <authorList>
            <person name="Xia Y."/>
        </authorList>
    </citation>
    <scope>NUCLEOTIDE SEQUENCE</scope>
    <source>
        <strain evidence="1">F</strain>
    </source>
</reference>
<gene>
    <name evidence="1" type="ORF">MarFTMF_490</name>
</gene>
<dbReference type="EMBL" id="OR343188">
    <property type="protein sequence ID" value="WNL50006.1"/>
    <property type="molecule type" value="Genomic_DNA"/>
</dbReference>
<sequence>MYDFIVAGGGISGVFFAWRMNTFFPNKKILLVEKEERLGGRLLSYNLGNGMYVEQGGMRSFPDIDKELTKVRQMIGKKSFPVPYNEPQNVAELKGEIFSVSIGDAAGAKKQRLERLYKTGTTKSVNASVSNAEVQLAPEILGDWETIFSDKKLNDSIYGESLMQKGVSCGTIEAYRDLSGYNFAFDAPIGTSTGIRENSSLSGTSQQHFIDGGFDSVVFELADRLTNTKIIFGATLVGFDKNLECKFIGFGKVKTKNLILALPPNALCLLGIDYFPYVENWSAFKAFFVVSEETWRILSLNGQRKGRNVSSGVARQIWFYSEKPYVLMLYCDNASGLFWRNLIPREKNGKFESCGMYPELTENFRVCCSKMFGVPQEKINLETVLFYYHNHGAFFWKAGGYRDLTRIRENVSVIGSAISMSPGWVNGALQSSEIVLKRYGIPSVLER</sequence>
<dbReference type="Pfam" id="PF13450">
    <property type="entry name" value="NAD_binding_8"/>
    <property type="match status" value="1"/>
</dbReference>